<dbReference type="InterPro" id="IPR003593">
    <property type="entry name" value="AAA+_ATPase"/>
</dbReference>
<dbReference type="PANTHER" id="PTHR42788">
    <property type="entry name" value="TAURINE IMPORT ATP-BINDING PROTEIN-RELATED"/>
    <property type="match status" value="1"/>
</dbReference>
<protein>
    <submittedName>
        <fullName evidence="5">ABC transporter ATP-binding protein</fullName>
    </submittedName>
</protein>
<comment type="caution">
    <text evidence="5">The sequence shown here is derived from an EMBL/GenBank/DDBJ whole genome shotgun (WGS) entry which is preliminary data.</text>
</comment>
<evidence type="ECO:0000259" key="4">
    <source>
        <dbReference type="PROSITE" id="PS50893"/>
    </source>
</evidence>
<dbReference type="Pfam" id="PF00005">
    <property type="entry name" value="ABC_tran"/>
    <property type="match status" value="1"/>
</dbReference>
<organism evidence="5 6">
    <name type="scientific">Microtetraspora glauca</name>
    <dbReference type="NCBI Taxonomy" id="1996"/>
    <lineage>
        <taxon>Bacteria</taxon>
        <taxon>Bacillati</taxon>
        <taxon>Actinomycetota</taxon>
        <taxon>Actinomycetes</taxon>
        <taxon>Streptosporangiales</taxon>
        <taxon>Streptosporangiaceae</taxon>
        <taxon>Microtetraspora</taxon>
    </lineage>
</organism>
<dbReference type="InterPro" id="IPR017871">
    <property type="entry name" value="ABC_transporter-like_CS"/>
</dbReference>
<feature type="domain" description="ABC transporter" evidence="4">
    <location>
        <begin position="24"/>
        <end position="249"/>
    </location>
</feature>
<keyword evidence="6" id="KW-1185">Reference proteome</keyword>
<evidence type="ECO:0000256" key="1">
    <source>
        <dbReference type="ARBA" id="ARBA00022448"/>
    </source>
</evidence>
<accession>A0ABV3GAS2</accession>
<name>A0ABV3GAS2_MICGL</name>
<evidence type="ECO:0000313" key="5">
    <source>
        <dbReference type="EMBL" id="MEV0968736.1"/>
    </source>
</evidence>
<dbReference type="Gene3D" id="3.40.50.300">
    <property type="entry name" value="P-loop containing nucleotide triphosphate hydrolases"/>
    <property type="match status" value="1"/>
</dbReference>
<evidence type="ECO:0000256" key="2">
    <source>
        <dbReference type="ARBA" id="ARBA00022741"/>
    </source>
</evidence>
<keyword evidence="2" id="KW-0547">Nucleotide-binding</keyword>
<dbReference type="CDD" id="cd03293">
    <property type="entry name" value="ABC_NrtD_SsuB_transporters"/>
    <property type="match status" value="1"/>
</dbReference>
<dbReference type="InterPro" id="IPR003439">
    <property type="entry name" value="ABC_transporter-like_ATP-bd"/>
</dbReference>
<proteinExistence type="predicted"/>
<evidence type="ECO:0000313" key="6">
    <source>
        <dbReference type="Proteomes" id="UP001551675"/>
    </source>
</evidence>
<sequence length="284" mass="29873">MDGTVDGIAESAVDGPVGGAAAAIELKGVSHSYRGRLALGPIDLTIEAGEFVTVVGPSGCGKSTLLRAIAGFTAPTAGGITASGVPVDGPDPSRGFVFQQSRLFPWLTVAANVGFGLRRRPKAERVARVDELLALTGLADAARLRPYELSGGMRQRAAIARALAPGPRVLLMDEPFAALDAFTRERMQDEVRDLWRRTGTTVVFITHSVDEAVYLGTRILALSGSPGRVVLDERSELPALDHPRTDPRFGVSRERLAEVVRSAAEGAGDLVGDPGRGRTLAAEA</sequence>
<dbReference type="GO" id="GO:0005524">
    <property type="term" value="F:ATP binding"/>
    <property type="evidence" value="ECO:0007669"/>
    <property type="project" value="UniProtKB-KW"/>
</dbReference>
<gene>
    <name evidence="5" type="ORF">AB0I59_08885</name>
</gene>
<reference evidence="5 6" key="1">
    <citation type="submission" date="2024-06" db="EMBL/GenBank/DDBJ databases">
        <title>The Natural Products Discovery Center: Release of the First 8490 Sequenced Strains for Exploring Actinobacteria Biosynthetic Diversity.</title>
        <authorList>
            <person name="Kalkreuter E."/>
            <person name="Kautsar S.A."/>
            <person name="Yang D."/>
            <person name="Bader C.D."/>
            <person name="Teijaro C.N."/>
            <person name="Fluegel L."/>
            <person name="Davis C.M."/>
            <person name="Simpson J.R."/>
            <person name="Lauterbach L."/>
            <person name="Steele A.D."/>
            <person name="Gui C."/>
            <person name="Meng S."/>
            <person name="Li G."/>
            <person name="Viehrig K."/>
            <person name="Ye F."/>
            <person name="Su P."/>
            <person name="Kiefer A.F."/>
            <person name="Nichols A."/>
            <person name="Cepeda A.J."/>
            <person name="Yan W."/>
            <person name="Fan B."/>
            <person name="Jiang Y."/>
            <person name="Adhikari A."/>
            <person name="Zheng C.-J."/>
            <person name="Schuster L."/>
            <person name="Cowan T.M."/>
            <person name="Smanski M.J."/>
            <person name="Chevrette M.G."/>
            <person name="De Carvalho L.P.S."/>
            <person name="Shen B."/>
        </authorList>
    </citation>
    <scope>NUCLEOTIDE SEQUENCE [LARGE SCALE GENOMIC DNA]</scope>
    <source>
        <strain evidence="5 6">NPDC050100</strain>
    </source>
</reference>
<dbReference type="PROSITE" id="PS00211">
    <property type="entry name" value="ABC_TRANSPORTER_1"/>
    <property type="match status" value="1"/>
</dbReference>
<dbReference type="EMBL" id="JBFALK010000003">
    <property type="protein sequence ID" value="MEV0968736.1"/>
    <property type="molecule type" value="Genomic_DNA"/>
</dbReference>
<keyword evidence="3 5" id="KW-0067">ATP-binding</keyword>
<dbReference type="SUPFAM" id="SSF52540">
    <property type="entry name" value="P-loop containing nucleoside triphosphate hydrolases"/>
    <property type="match status" value="1"/>
</dbReference>
<dbReference type="SMART" id="SM00382">
    <property type="entry name" value="AAA"/>
    <property type="match status" value="1"/>
</dbReference>
<dbReference type="PANTHER" id="PTHR42788:SF13">
    <property type="entry name" value="ALIPHATIC SULFONATES IMPORT ATP-BINDING PROTEIN SSUB"/>
    <property type="match status" value="1"/>
</dbReference>
<dbReference type="RefSeq" id="WP_358131539.1">
    <property type="nucleotide sequence ID" value="NZ_JBFALK010000003.1"/>
</dbReference>
<dbReference type="Proteomes" id="UP001551675">
    <property type="component" value="Unassembled WGS sequence"/>
</dbReference>
<dbReference type="InterPro" id="IPR027417">
    <property type="entry name" value="P-loop_NTPase"/>
</dbReference>
<keyword evidence="1" id="KW-0813">Transport</keyword>
<dbReference type="InterPro" id="IPR050166">
    <property type="entry name" value="ABC_transporter_ATP-bind"/>
</dbReference>
<evidence type="ECO:0000256" key="3">
    <source>
        <dbReference type="ARBA" id="ARBA00022840"/>
    </source>
</evidence>
<dbReference type="PROSITE" id="PS50893">
    <property type="entry name" value="ABC_TRANSPORTER_2"/>
    <property type="match status" value="1"/>
</dbReference>